<reference evidence="3" key="1">
    <citation type="journal article" date="2014" name="Front. Microbiol.">
        <title>High frequency of phylogenetically diverse reductive dehalogenase-homologous genes in deep subseafloor sedimentary metagenomes.</title>
        <authorList>
            <person name="Kawai M."/>
            <person name="Futagami T."/>
            <person name="Toyoda A."/>
            <person name="Takaki Y."/>
            <person name="Nishi S."/>
            <person name="Hori S."/>
            <person name="Arai W."/>
            <person name="Tsubouchi T."/>
            <person name="Morono Y."/>
            <person name="Uchiyama I."/>
            <person name="Ito T."/>
            <person name="Fujiyama A."/>
            <person name="Inagaki F."/>
            <person name="Takami H."/>
        </authorList>
    </citation>
    <scope>NUCLEOTIDE SEQUENCE</scope>
    <source>
        <strain evidence="3">Expedition CK06-06</strain>
    </source>
</reference>
<evidence type="ECO:0000259" key="2">
    <source>
        <dbReference type="Pfam" id="PF01558"/>
    </source>
</evidence>
<dbReference type="GO" id="GO:0006979">
    <property type="term" value="P:response to oxidative stress"/>
    <property type="evidence" value="ECO:0007669"/>
    <property type="project" value="TreeGrafter"/>
</dbReference>
<dbReference type="SUPFAM" id="SSF53323">
    <property type="entry name" value="Pyruvate-ferredoxin oxidoreductase, PFOR, domain III"/>
    <property type="match status" value="1"/>
</dbReference>
<dbReference type="AlphaFoldDB" id="X1I8A9"/>
<dbReference type="PANTHER" id="PTHR32154">
    <property type="entry name" value="PYRUVATE-FLAVODOXIN OXIDOREDUCTASE-RELATED"/>
    <property type="match status" value="1"/>
</dbReference>
<dbReference type="Pfam" id="PF01558">
    <property type="entry name" value="POR"/>
    <property type="match status" value="1"/>
</dbReference>
<dbReference type="InterPro" id="IPR050722">
    <property type="entry name" value="Pyruvate:ferred/Flavod_OxRd"/>
</dbReference>
<dbReference type="InterPro" id="IPR009014">
    <property type="entry name" value="Transketo_C/PFOR_II"/>
</dbReference>
<evidence type="ECO:0000256" key="1">
    <source>
        <dbReference type="ARBA" id="ARBA00023002"/>
    </source>
</evidence>
<dbReference type="InterPro" id="IPR019752">
    <property type="entry name" value="Pyrv/ketoisovalerate_OxRed_cat"/>
</dbReference>
<evidence type="ECO:0000313" key="3">
    <source>
        <dbReference type="EMBL" id="GAH78636.1"/>
    </source>
</evidence>
<dbReference type="FunFam" id="3.40.920.10:FF:000001">
    <property type="entry name" value="Pyruvate:ferredoxin (Flavodoxin) oxidoreductase"/>
    <property type="match status" value="1"/>
</dbReference>
<organism evidence="3">
    <name type="scientific">marine sediment metagenome</name>
    <dbReference type="NCBI Taxonomy" id="412755"/>
    <lineage>
        <taxon>unclassified sequences</taxon>
        <taxon>metagenomes</taxon>
        <taxon>ecological metagenomes</taxon>
    </lineage>
</organism>
<proteinExistence type="predicted"/>
<feature type="non-terminal residue" evidence="3">
    <location>
        <position position="241"/>
    </location>
</feature>
<feature type="domain" description="Pyruvate/ketoisovalerate oxidoreductase catalytic" evidence="2">
    <location>
        <begin position="70"/>
        <end position="234"/>
    </location>
</feature>
<dbReference type="InterPro" id="IPR002869">
    <property type="entry name" value="Pyrv_flavodox_OxRed_cen"/>
</dbReference>
<feature type="non-terminal residue" evidence="3">
    <location>
        <position position="1"/>
    </location>
</feature>
<accession>X1I8A9</accession>
<dbReference type="Gene3D" id="3.40.50.920">
    <property type="match status" value="1"/>
</dbReference>
<keyword evidence="1" id="KW-0560">Oxidoreductase</keyword>
<dbReference type="Gene3D" id="3.40.920.10">
    <property type="entry name" value="Pyruvate-ferredoxin oxidoreductase, PFOR, domain III"/>
    <property type="match status" value="1"/>
</dbReference>
<name>X1I8A9_9ZZZZ</name>
<sequence length="241" mass="27230">KITGGRYGLSSKEFTPAMVKGVFEEMKKEVPKNHFTIGINDDVTHSSISYDPDFSIEPVDRTRAIFYGLGSDGTVGANKNSIKIIGEETDNYAQGYFVYDSRKAGSLTISHLRFGPTPIHSTYLVNRANFVACHQFSFLERYDVLKTAQPGAMFLLNSSYSADEVWDHLPYSIQETIIEKELRFYVIDAYKIAKEVGLGARINTIMQVCFFYLSKVIPIEEATKAIKRFIKKTYGKKGEKI</sequence>
<comment type="caution">
    <text evidence="3">The sequence shown here is derived from an EMBL/GenBank/DDBJ whole genome shotgun (WGS) entry which is preliminary data.</text>
</comment>
<dbReference type="EMBL" id="BARU01039209">
    <property type="protein sequence ID" value="GAH78636.1"/>
    <property type="molecule type" value="Genomic_DNA"/>
</dbReference>
<gene>
    <name evidence="3" type="ORF">S03H2_60804</name>
</gene>
<dbReference type="GO" id="GO:0016903">
    <property type="term" value="F:oxidoreductase activity, acting on the aldehyde or oxo group of donors"/>
    <property type="evidence" value="ECO:0007669"/>
    <property type="project" value="InterPro"/>
</dbReference>
<dbReference type="SUPFAM" id="SSF52922">
    <property type="entry name" value="TK C-terminal domain-like"/>
    <property type="match status" value="1"/>
</dbReference>
<dbReference type="PANTHER" id="PTHR32154:SF0">
    <property type="entry name" value="PYRUVATE-FLAVODOXIN OXIDOREDUCTASE-RELATED"/>
    <property type="match status" value="1"/>
</dbReference>
<protein>
    <recommendedName>
        <fullName evidence="2">Pyruvate/ketoisovalerate oxidoreductase catalytic domain-containing protein</fullName>
    </recommendedName>
</protein>